<proteinExistence type="predicted"/>
<feature type="region of interest" description="Disordered" evidence="2">
    <location>
        <begin position="75"/>
        <end position="100"/>
    </location>
</feature>
<reference evidence="3" key="3">
    <citation type="submission" date="2010-09" db="EMBL/GenBank/DDBJ databases">
        <title>Annotation of Gaeumannomyces graminis var. tritici R3-111a-1.</title>
        <authorList>
            <consortium name="The Broad Institute Genome Sequencing Platform"/>
            <person name="Ma L.-J."/>
            <person name="Dead R."/>
            <person name="Young S.K."/>
            <person name="Zeng Q."/>
            <person name="Gargeya S."/>
            <person name="Fitzgerald M."/>
            <person name="Haas B."/>
            <person name="Abouelleil A."/>
            <person name="Alvarado L."/>
            <person name="Arachchi H.M."/>
            <person name="Berlin A."/>
            <person name="Brown A."/>
            <person name="Chapman S.B."/>
            <person name="Chen Z."/>
            <person name="Dunbar C."/>
            <person name="Freedman E."/>
            <person name="Gearin G."/>
            <person name="Gellesch M."/>
            <person name="Goldberg J."/>
            <person name="Griggs A."/>
            <person name="Gujja S."/>
            <person name="Heiman D."/>
            <person name="Howarth C."/>
            <person name="Larson L."/>
            <person name="Lui A."/>
            <person name="MacDonald P.J.P."/>
            <person name="Mehta T."/>
            <person name="Montmayeur A."/>
            <person name="Murphy C."/>
            <person name="Neiman D."/>
            <person name="Pearson M."/>
            <person name="Priest M."/>
            <person name="Roberts A."/>
            <person name="Saif S."/>
            <person name="Shea T."/>
            <person name="Shenoy N."/>
            <person name="Sisk P."/>
            <person name="Stolte C."/>
            <person name="Sykes S."/>
            <person name="Yandava C."/>
            <person name="Wortman J."/>
            <person name="Nusbaum C."/>
            <person name="Birren B."/>
        </authorList>
    </citation>
    <scope>NUCLEOTIDE SEQUENCE</scope>
    <source>
        <strain evidence="3">R3-111a-1</strain>
    </source>
</reference>
<reference evidence="4" key="4">
    <citation type="journal article" date="2015" name="G3 (Bethesda)">
        <title>Genome sequences of three phytopathogenic species of the Magnaporthaceae family of fungi.</title>
        <authorList>
            <person name="Okagaki L.H."/>
            <person name="Nunes C.C."/>
            <person name="Sailsbery J."/>
            <person name="Clay B."/>
            <person name="Brown D."/>
            <person name="John T."/>
            <person name="Oh Y."/>
            <person name="Young N."/>
            <person name="Fitzgerald M."/>
            <person name="Haas B.J."/>
            <person name="Zeng Q."/>
            <person name="Young S."/>
            <person name="Adiconis X."/>
            <person name="Fan L."/>
            <person name="Levin J.Z."/>
            <person name="Mitchell T.K."/>
            <person name="Okubara P.A."/>
            <person name="Farman M.L."/>
            <person name="Kohn L.M."/>
            <person name="Birren B."/>
            <person name="Ma L.-J."/>
            <person name="Dean R.A."/>
        </authorList>
    </citation>
    <scope>NUCLEOTIDE SEQUENCE</scope>
    <source>
        <strain evidence="4">R3-111a-1</strain>
    </source>
</reference>
<dbReference type="Proteomes" id="UP000006039">
    <property type="component" value="Unassembled WGS sequence"/>
</dbReference>
<accession>J3P2A5</accession>
<dbReference type="Pfam" id="PF00023">
    <property type="entry name" value="Ank"/>
    <property type="match status" value="1"/>
</dbReference>
<dbReference type="PANTHER" id="PTHR24133">
    <property type="entry name" value="ANKYRIN DOMAIN-CONTAINING"/>
    <property type="match status" value="1"/>
</dbReference>
<feature type="compositionally biased region" description="Acidic residues" evidence="2">
    <location>
        <begin position="85"/>
        <end position="100"/>
    </location>
</feature>
<dbReference type="PROSITE" id="PS50088">
    <property type="entry name" value="ANK_REPEAT"/>
    <property type="match status" value="1"/>
</dbReference>
<gene>
    <name evidence="4" type="primary">20348111</name>
    <name evidence="3" type="ORF">GGTG_07653</name>
</gene>
<dbReference type="Gene3D" id="1.25.40.20">
    <property type="entry name" value="Ankyrin repeat-containing domain"/>
    <property type="match status" value="1"/>
</dbReference>
<dbReference type="GeneID" id="20348111"/>
<dbReference type="eggNOG" id="ENOG502RMIC">
    <property type="taxonomic scope" value="Eukaryota"/>
</dbReference>
<evidence type="ECO:0000256" key="1">
    <source>
        <dbReference type="PROSITE-ProRule" id="PRU00023"/>
    </source>
</evidence>
<dbReference type="HOGENOM" id="CLU_362931_0_0_1"/>
<keyword evidence="5" id="KW-1185">Reference proteome</keyword>
<dbReference type="SUPFAM" id="SSF48403">
    <property type="entry name" value="Ankyrin repeat"/>
    <property type="match status" value="1"/>
</dbReference>
<reference evidence="4" key="5">
    <citation type="submission" date="2018-04" db="UniProtKB">
        <authorList>
            <consortium name="EnsemblFungi"/>
        </authorList>
    </citation>
    <scope>IDENTIFICATION</scope>
    <source>
        <strain evidence="4">R3-111a-1</strain>
    </source>
</reference>
<dbReference type="EMBL" id="GL385398">
    <property type="protein sequence ID" value="EJT73797.1"/>
    <property type="molecule type" value="Genomic_DNA"/>
</dbReference>
<dbReference type="PANTHER" id="PTHR24133:SF40">
    <property type="entry name" value="ANKYRIN REPEAT DOMAIN 44"/>
    <property type="match status" value="1"/>
</dbReference>
<dbReference type="InterPro" id="IPR036770">
    <property type="entry name" value="Ankyrin_rpt-contain_sf"/>
</dbReference>
<dbReference type="RefSeq" id="XP_009223741.1">
    <property type="nucleotide sequence ID" value="XM_009225477.1"/>
</dbReference>
<reference evidence="5" key="1">
    <citation type="submission" date="2010-07" db="EMBL/GenBank/DDBJ databases">
        <title>The genome sequence of Gaeumannomyces graminis var. tritici strain R3-111a-1.</title>
        <authorList>
            <consortium name="The Broad Institute Genome Sequencing Platform"/>
            <person name="Ma L.-J."/>
            <person name="Dead R."/>
            <person name="Young S."/>
            <person name="Zeng Q."/>
            <person name="Koehrsen M."/>
            <person name="Alvarado L."/>
            <person name="Berlin A."/>
            <person name="Chapman S.B."/>
            <person name="Chen Z."/>
            <person name="Freedman E."/>
            <person name="Gellesch M."/>
            <person name="Goldberg J."/>
            <person name="Griggs A."/>
            <person name="Gujja S."/>
            <person name="Heilman E.R."/>
            <person name="Heiman D."/>
            <person name="Hepburn T."/>
            <person name="Howarth C."/>
            <person name="Jen D."/>
            <person name="Larson L."/>
            <person name="Mehta T."/>
            <person name="Neiman D."/>
            <person name="Pearson M."/>
            <person name="Roberts A."/>
            <person name="Saif S."/>
            <person name="Shea T."/>
            <person name="Shenoy N."/>
            <person name="Sisk P."/>
            <person name="Stolte C."/>
            <person name="Sykes S."/>
            <person name="Walk T."/>
            <person name="White J."/>
            <person name="Yandava C."/>
            <person name="Haas B."/>
            <person name="Nusbaum C."/>
            <person name="Birren B."/>
        </authorList>
    </citation>
    <scope>NUCLEOTIDE SEQUENCE [LARGE SCALE GENOMIC DNA]</scope>
    <source>
        <strain evidence="5">R3-111a-1</strain>
    </source>
</reference>
<evidence type="ECO:0000313" key="4">
    <source>
        <dbReference type="EnsemblFungi" id="EJT73797"/>
    </source>
</evidence>
<reference evidence="3" key="2">
    <citation type="submission" date="2010-07" db="EMBL/GenBank/DDBJ databases">
        <authorList>
            <consortium name="The Broad Institute Genome Sequencing Platform"/>
            <consortium name="Broad Institute Genome Sequencing Center for Infectious Disease"/>
            <person name="Ma L.-J."/>
            <person name="Dead R."/>
            <person name="Young S."/>
            <person name="Zeng Q."/>
            <person name="Koehrsen M."/>
            <person name="Alvarado L."/>
            <person name="Berlin A."/>
            <person name="Chapman S.B."/>
            <person name="Chen Z."/>
            <person name="Freedman E."/>
            <person name="Gellesch M."/>
            <person name="Goldberg J."/>
            <person name="Griggs A."/>
            <person name="Gujja S."/>
            <person name="Heilman E.R."/>
            <person name="Heiman D."/>
            <person name="Hepburn T."/>
            <person name="Howarth C."/>
            <person name="Jen D."/>
            <person name="Larson L."/>
            <person name="Mehta T."/>
            <person name="Neiman D."/>
            <person name="Pearson M."/>
            <person name="Roberts A."/>
            <person name="Saif S."/>
            <person name="Shea T."/>
            <person name="Shenoy N."/>
            <person name="Sisk P."/>
            <person name="Stolte C."/>
            <person name="Sykes S."/>
            <person name="Walk T."/>
            <person name="White J."/>
            <person name="Yandava C."/>
            <person name="Haas B."/>
            <person name="Nusbaum C."/>
            <person name="Birren B."/>
        </authorList>
    </citation>
    <scope>NUCLEOTIDE SEQUENCE</scope>
    <source>
        <strain evidence="3">R3-111a-1</strain>
    </source>
</reference>
<dbReference type="SMART" id="SM00248">
    <property type="entry name" value="ANK"/>
    <property type="match status" value="5"/>
</dbReference>
<dbReference type="STRING" id="644352.J3P2A5"/>
<dbReference type="EnsemblFungi" id="EJT73797">
    <property type="protein sequence ID" value="EJT73797"/>
    <property type="gene ID" value="GGTG_07653"/>
</dbReference>
<dbReference type="InterPro" id="IPR002110">
    <property type="entry name" value="Ankyrin_rpt"/>
</dbReference>
<sequence>MPSIPPIEKIPGELLLDIFEQLEIGDAASLSQASGYLRTSLNKKNVQRHGHANVARLALEVGAAAAPVEPESVAGFLPTKRLNEDSGDEDSDDEDTFDPDTFDAMEPILNPASAHPTEICSRLELDKPGCSVPTPLHIGIHYGNNDVAKALLDHGADINGGLGICKRSDGPDDTDELPRFSDTINYWLDDYREGEALPTEKFSAAFEDGGPEPQFCVEYSPLYTAIRSGNTEMAMDLLARGASPVTVTDYKCKHRDPAEEGVGMGHAVMDAIEAGDVELLKHLIDTMPEESARRISQARGTLSAIFRLSWCPDGAKVPEMLQLLLSHGASVDVVARRPFDSFTALGDDFDPRGLEHLTATPIQYAASKGNLHAFKALWATGARVAPLPRKMAQGAEQLGVVGQVLACLADSSPHEYSTLEAFMMSFQGKDGPKNGFWPFLCFLQEQGHIIDKPAMQWLFEKEGDLQSWEDITRLASAREQSLASPETPLAIRKLSKLEKALHEWYYSCYVPSDMGRPSIGECEEEIVDLLKEGEWVDWRAMPFSLPHFGQVLTVPDDTEDEIGHTDDYEFRSIRHADIREFRLGANPYLELWDVPIFLTRQKKLMGGFHQRGYAGNIRGFLRLGSDQLRSGPYYYRTKGIERIWDQMLRCDLEVREAIPGRMPGHLIKALYSRDWYFLDWLVQNAWPHNISSAEIEDFIQLFSTAHIGVPDHLAEKIPAQLRGLDDLRRRREECEAELRKAEQLVAEQTPLPN</sequence>
<name>J3P2A5_GAET3</name>
<feature type="repeat" description="ANK" evidence="1">
    <location>
        <begin position="131"/>
        <end position="159"/>
    </location>
</feature>
<keyword evidence="1" id="KW-0040">ANK repeat</keyword>
<protein>
    <submittedName>
        <fullName evidence="3 4">Uncharacterized protein</fullName>
    </submittedName>
</protein>
<dbReference type="OrthoDB" id="341259at2759"/>
<dbReference type="AlphaFoldDB" id="J3P2A5"/>
<dbReference type="VEuPathDB" id="FungiDB:GGTG_07653"/>
<organism evidence="3">
    <name type="scientific">Gaeumannomyces tritici (strain R3-111a-1)</name>
    <name type="common">Wheat and barley take-all root rot fungus</name>
    <name type="synonym">Gaeumannomyces graminis var. tritici</name>
    <dbReference type="NCBI Taxonomy" id="644352"/>
    <lineage>
        <taxon>Eukaryota</taxon>
        <taxon>Fungi</taxon>
        <taxon>Dikarya</taxon>
        <taxon>Ascomycota</taxon>
        <taxon>Pezizomycotina</taxon>
        <taxon>Sordariomycetes</taxon>
        <taxon>Sordariomycetidae</taxon>
        <taxon>Magnaporthales</taxon>
        <taxon>Magnaporthaceae</taxon>
        <taxon>Gaeumannomyces</taxon>
    </lineage>
</organism>
<evidence type="ECO:0000313" key="3">
    <source>
        <dbReference type="EMBL" id="EJT73797.1"/>
    </source>
</evidence>
<evidence type="ECO:0000313" key="5">
    <source>
        <dbReference type="Proteomes" id="UP000006039"/>
    </source>
</evidence>
<dbReference type="PROSITE" id="PS50297">
    <property type="entry name" value="ANK_REP_REGION"/>
    <property type="match status" value="1"/>
</dbReference>
<dbReference type="InterPro" id="IPR052391">
    <property type="entry name" value="E3_Ligase-Neurotoxin"/>
</dbReference>
<evidence type="ECO:0000256" key="2">
    <source>
        <dbReference type="SAM" id="MobiDB-lite"/>
    </source>
</evidence>